<keyword evidence="5" id="KW-0653">Protein transport</keyword>
<keyword evidence="4" id="KW-0813">Transport</keyword>
<reference evidence="9" key="1">
    <citation type="journal article" date="2023" name="Insect Mol. Biol.">
        <title>Genome sequencing provides insights into the evolution of gene families encoding plant cell wall-degrading enzymes in longhorned beetles.</title>
        <authorList>
            <person name="Shin N.R."/>
            <person name="Okamura Y."/>
            <person name="Kirsch R."/>
            <person name="Pauchet Y."/>
        </authorList>
    </citation>
    <scope>NUCLEOTIDE SEQUENCE</scope>
    <source>
        <strain evidence="9">RBIC_L_NR</strain>
    </source>
</reference>
<accession>A0AAV8ZRM6</accession>
<comment type="caution">
    <text evidence="9">The sequence shown here is derived from an EMBL/GenBank/DDBJ whole genome shotgun (WGS) entry which is preliminary data.</text>
</comment>
<evidence type="ECO:0000256" key="7">
    <source>
        <dbReference type="ARBA" id="ARBA00023136"/>
    </source>
</evidence>
<gene>
    <name evidence="9" type="ORF">NQ314_001713</name>
</gene>
<dbReference type="PANTHER" id="PTHR21443">
    <property type="entry name" value="CONSERVED OLIGOMERIC GOLGI COMPLEX COMPONENT 7"/>
    <property type="match status" value="1"/>
</dbReference>
<evidence type="ECO:0000256" key="6">
    <source>
        <dbReference type="ARBA" id="ARBA00023034"/>
    </source>
</evidence>
<keyword evidence="7" id="KW-0472">Membrane</keyword>
<dbReference type="InterPro" id="IPR016159">
    <property type="entry name" value="Cullin_repeat-like_dom_sf"/>
</dbReference>
<protein>
    <recommendedName>
        <fullName evidence="3">Conserved oligomeric Golgi complex subunit 7</fullName>
    </recommendedName>
    <alternativeName>
        <fullName evidence="8">Component of oligomeric Golgi complex 7</fullName>
    </alternativeName>
</protein>
<dbReference type="GO" id="GO:0006886">
    <property type="term" value="P:intracellular protein transport"/>
    <property type="evidence" value="ECO:0007669"/>
    <property type="project" value="InterPro"/>
</dbReference>
<evidence type="ECO:0000256" key="3">
    <source>
        <dbReference type="ARBA" id="ARBA00020984"/>
    </source>
</evidence>
<dbReference type="GO" id="GO:0017119">
    <property type="term" value="C:Golgi transport complex"/>
    <property type="evidence" value="ECO:0007669"/>
    <property type="project" value="InterPro"/>
</dbReference>
<evidence type="ECO:0000313" key="10">
    <source>
        <dbReference type="Proteomes" id="UP001162156"/>
    </source>
</evidence>
<dbReference type="GO" id="GO:0006890">
    <property type="term" value="P:retrograde vesicle-mediated transport, Golgi to endoplasmic reticulum"/>
    <property type="evidence" value="ECO:0007669"/>
    <property type="project" value="TreeGrafter"/>
</dbReference>
<evidence type="ECO:0000313" key="9">
    <source>
        <dbReference type="EMBL" id="KAJ8969530.1"/>
    </source>
</evidence>
<dbReference type="SUPFAM" id="SSF74788">
    <property type="entry name" value="Cullin repeat-like"/>
    <property type="match status" value="1"/>
</dbReference>
<evidence type="ECO:0000256" key="2">
    <source>
        <dbReference type="ARBA" id="ARBA00005831"/>
    </source>
</evidence>
<sequence>MHSIFILELSQTYVRIFTSIGRLPQLMKYYHKCQKDILLKKWRNQLEIEQDESAIQWIHNYYNILLSNWHTQYRWFNQVFANESAPYVLIDIYTDVLTSLDPSLNECIDAALKQVSEKLPFLYDVKQTTKQFCDSLVNVIEQTIQGKLLFSKSLLMPYVLLFSHYIDKTTLEISITKQK</sequence>
<dbReference type="AlphaFoldDB" id="A0AAV8ZRM6"/>
<dbReference type="GO" id="GO:0000139">
    <property type="term" value="C:Golgi membrane"/>
    <property type="evidence" value="ECO:0007669"/>
    <property type="project" value="UniProtKB-SubCell"/>
</dbReference>
<dbReference type="PANTHER" id="PTHR21443:SF0">
    <property type="entry name" value="CONSERVED OLIGOMERIC GOLGI COMPLEX SUBUNIT 7"/>
    <property type="match status" value="1"/>
</dbReference>
<proteinExistence type="inferred from homology"/>
<dbReference type="EMBL" id="JANEYF010000522">
    <property type="protein sequence ID" value="KAJ8969530.1"/>
    <property type="molecule type" value="Genomic_DNA"/>
</dbReference>
<dbReference type="Pfam" id="PF10191">
    <property type="entry name" value="COG7"/>
    <property type="match status" value="1"/>
</dbReference>
<dbReference type="Proteomes" id="UP001162156">
    <property type="component" value="Unassembled WGS sequence"/>
</dbReference>
<evidence type="ECO:0000256" key="5">
    <source>
        <dbReference type="ARBA" id="ARBA00022927"/>
    </source>
</evidence>
<dbReference type="GO" id="GO:0007030">
    <property type="term" value="P:Golgi organization"/>
    <property type="evidence" value="ECO:0007669"/>
    <property type="project" value="TreeGrafter"/>
</dbReference>
<organism evidence="9 10">
    <name type="scientific">Rhamnusium bicolor</name>
    <dbReference type="NCBI Taxonomy" id="1586634"/>
    <lineage>
        <taxon>Eukaryota</taxon>
        <taxon>Metazoa</taxon>
        <taxon>Ecdysozoa</taxon>
        <taxon>Arthropoda</taxon>
        <taxon>Hexapoda</taxon>
        <taxon>Insecta</taxon>
        <taxon>Pterygota</taxon>
        <taxon>Neoptera</taxon>
        <taxon>Endopterygota</taxon>
        <taxon>Coleoptera</taxon>
        <taxon>Polyphaga</taxon>
        <taxon>Cucujiformia</taxon>
        <taxon>Chrysomeloidea</taxon>
        <taxon>Cerambycidae</taxon>
        <taxon>Lepturinae</taxon>
        <taxon>Rhagiini</taxon>
        <taxon>Rhamnusium</taxon>
    </lineage>
</organism>
<dbReference type="InterPro" id="IPR019335">
    <property type="entry name" value="COG7"/>
</dbReference>
<keyword evidence="10" id="KW-1185">Reference proteome</keyword>
<evidence type="ECO:0000256" key="1">
    <source>
        <dbReference type="ARBA" id="ARBA00004395"/>
    </source>
</evidence>
<keyword evidence="6" id="KW-0333">Golgi apparatus</keyword>
<name>A0AAV8ZRM6_9CUCU</name>
<evidence type="ECO:0000256" key="8">
    <source>
        <dbReference type="ARBA" id="ARBA00031345"/>
    </source>
</evidence>
<evidence type="ECO:0000256" key="4">
    <source>
        <dbReference type="ARBA" id="ARBA00022448"/>
    </source>
</evidence>
<comment type="subcellular location">
    <subcellularLocation>
        <location evidence="1">Golgi apparatus membrane</location>
        <topology evidence="1">Peripheral membrane protein</topology>
    </subcellularLocation>
</comment>
<comment type="similarity">
    <text evidence="2">Belongs to the COG7 family.</text>
</comment>